<sequence>MPLNCIKLTRMMVVQVVTYHKVSHGAGTLICSGWMGWVQVVGLVQLEIPLNLLFFSPSTMNRRVMIRLEVLRER</sequence>
<keyword evidence="3" id="KW-1185">Reference proteome</keyword>
<reference evidence="2 3" key="1">
    <citation type="submission" date="2019-04" db="EMBL/GenBank/DDBJ databases">
        <title>Comparative genomics and transcriptomics to analyze fruiting body development in filamentous ascomycetes.</title>
        <authorList>
            <consortium name="DOE Joint Genome Institute"/>
            <person name="Lutkenhaus R."/>
            <person name="Traeger S."/>
            <person name="Breuer J."/>
            <person name="Kuo A."/>
            <person name="Lipzen A."/>
            <person name="Pangilinan J."/>
            <person name="Dilworth D."/>
            <person name="Sandor L."/>
            <person name="Poggeler S."/>
            <person name="Barry K."/>
            <person name="Grigoriev I.V."/>
            <person name="Nowrousian M."/>
        </authorList>
    </citation>
    <scope>NUCLEOTIDE SEQUENCE [LARGE SCALE GENOMIC DNA]</scope>
    <source>
        <strain evidence="2 3">CBS 389.68</strain>
    </source>
</reference>
<keyword evidence="1" id="KW-1133">Transmembrane helix</keyword>
<dbReference type="InParanoid" id="A0A4V6RHE9"/>
<keyword evidence="1" id="KW-0472">Membrane</keyword>
<keyword evidence="1" id="KW-0812">Transmembrane</keyword>
<accession>A0A4V6RHE9</accession>
<evidence type="ECO:0000313" key="2">
    <source>
        <dbReference type="EMBL" id="TGZ81035.1"/>
    </source>
</evidence>
<dbReference type="AlphaFoldDB" id="A0A4V6RHE9"/>
<evidence type="ECO:0000313" key="3">
    <source>
        <dbReference type="Proteomes" id="UP000298138"/>
    </source>
</evidence>
<protein>
    <submittedName>
        <fullName evidence="2">Uncharacterized protein</fullName>
    </submittedName>
</protein>
<organism evidence="2 3">
    <name type="scientific">Ascodesmis nigricans</name>
    <dbReference type="NCBI Taxonomy" id="341454"/>
    <lineage>
        <taxon>Eukaryota</taxon>
        <taxon>Fungi</taxon>
        <taxon>Dikarya</taxon>
        <taxon>Ascomycota</taxon>
        <taxon>Pezizomycotina</taxon>
        <taxon>Pezizomycetes</taxon>
        <taxon>Pezizales</taxon>
        <taxon>Ascodesmidaceae</taxon>
        <taxon>Ascodesmis</taxon>
    </lineage>
</organism>
<dbReference type="Proteomes" id="UP000298138">
    <property type="component" value="Unassembled WGS sequence"/>
</dbReference>
<dbReference type="EMBL" id="ML220121">
    <property type="protein sequence ID" value="TGZ81035.1"/>
    <property type="molecule type" value="Genomic_DNA"/>
</dbReference>
<proteinExistence type="predicted"/>
<feature type="transmembrane region" description="Helical" evidence="1">
    <location>
        <begin position="34"/>
        <end position="55"/>
    </location>
</feature>
<gene>
    <name evidence="2" type="ORF">EX30DRAFT_35178</name>
</gene>
<name>A0A4V6RHE9_9PEZI</name>
<evidence type="ECO:0000256" key="1">
    <source>
        <dbReference type="SAM" id="Phobius"/>
    </source>
</evidence>